<gene>
    <name evidence="3" type="ordered locus">Hoch_3421</name>
</gene>
<feature type="compositionally biased region" description="Acidic residues" evidence="1">
    <location>
        <begin position="216"/>
        <end position="246"/>
    </location>
</feature>
<feature type="signal peptide" evidence="2">
    <location>
        <begin position="1"/>
        <end position="27"/>
    </location>
</feature>
<dbReference type="eggNOG" id="COG2849">
    <property type="taxonomic scope" value="Bacteria"/>
</dbReference>
<dbReference type="Proteomes" id="UP000001880">
    <property type="component" value="Chromosome"/>
</dbReference>
<evidence type="ECO:0000313" key="3">
    <source>
        <dbReference type="EMBL" id="ACY15923.1"/>
    </source>
</evidence>
<keyword evidence="2" id="KW-0732">Signal</keyword>
<reference evidence="3 4" key="1">
    <citation type="journal article" date="2010" name="Stand. Genomic Sci.">
        <title>Complete genome sequence of Haliangium ochraceum type strain (SMP-2).</title>
        <authorList>
            <consortium name="US DOE Joint Genome Institute (JGI-PGF)"/>
            <person name="Ivanova N."/>
            <person name="Daum C."/>
            <person name="Lang E."/>
            <person name="Abt B."/>
            <person name="Kopitz M."/>
            <person name="Saunders E."/>
            <person name="Lapidus A."/>
            <person name="Lucas S."/>
            <person name="Glavina Del Rio T."/>
            <person name="Nolan M."/>
            <person name="Tice H."/>
            <person name="Copeland A."/>
            <person name="Cheng J.F."/>
            <person name="Chen F."/>
            <person name="Bruce D."/>
            <person name="Goodwin L."/>
            <person name="Pitluck S."/>
            <person name="Mavromatis K."/>
            <person name="Pati A."/>
            <person name="Mikhailova N."/>
            <person name="Chen A."/>
            <person name="Palaniappan K."/>
            <person name="Land M."/>
            <person name="Hauser L."/>
            <person name="Chang Y.J."/>
            <person name="Jeffries C.D."/>
            <person name="Detter J.C."/>
            <person name="Brettin T."/>
            <person name="Rohde M."/>
            <person name="Goker M."/>
            <person name="Bristow J."/>
            <person name="Markowitz V."/>
            <person name="Eisen J.A."/>
            <person name="Hugenholtz P."/>
            <person name="Kyrpides N.C."/>
            <person name="Klenk H.P."/>
        </authorList>
    </citation>
    <scope>NUCLEOTIDE SEQUENCE [LARGE SCALE GENOMIC DNA]</scope>
    <source>
        <strain evidence="4">DSM 14365 / CIP 107738 / JCM 11303 / AJ 13395 / SMP-2</strain>
    </source>
</reference>
<dbReference type="RefSeq" id="WP_012828523.1">
    <property type="nucleotide sequence ID" value="NC_013440.1"/>
</dbReference>
<dbReference type="AlphaFoldDB" id="D0LV82"/>
<dbReference type="KEGG" id="hoh:Hoch_3421"/>
<dbReference type="OrthoDB" id="9791995at2"/>
<sequence length="246" mass="27450">MLLPSPSRAALRAARAALVGASCGVLALALPACGKNKKEATTAEASDADKVPGPDPGLCDLIGKRVALFDLNRDGAPDAWKVYTRGEEAETRVEFLSCKQVDFDHDGRKDYVVEFDAKGAKTFERFDFDFDGRFDAAFTFDEQSGMPAKVERDSDFDGRYDLVEAYDERGEIESVERDRNADGNADLWEQYIRGRLVAILYDDDYDEQVDRREEVEYRDDDVWPEDELPGDADADAGDDDDDDDGE</sequence>
<evidence type="ECO:0008006" key="5">
    <source>
        <dbReference type="Google" id="ProtNLM"/>
    </source>
</evidence>
<accession>D0LV82</accession>
<protein>
    <recommendedName>
        <fullName evidence="5">Lipoprotein</fullName>
    </recommendedName>
</protein>
<dbReference type="HOGENOM" id="CLU_1127834_0_0_7"/>
<keyword evidence="4" id="KW-1185">Reference proteome</keyword>
<feature type="region of interest" description="Disordered" evidence="1">
    <location>
        <begin position="211"/>
        <end position="246"/>
    </location>
</feature>
<evidence type="ECO:0000256" key="2">
    <source>
        <dbReference type="SAM" id="SignalP"/>
    </source>
</evidence>
<name>D0LV82_HALO1</name>
<dbReference type="EMBL" id="CP001804">
    <property type="protein sequence ID" value="ACY15923.1"/>
    <property type="molecule type" value="Genomic_DNA"/>
</dbReference>
<evidence type="ECO:0000256" key="1">
    <source>
        <dbReference type="SAM" id="MobiDB-lite"/>
    </source>
</evidence>
<feature type="chain" id="PRO_5003010945" description="Lipoprotein" evidence="2">
    <location>
        <begin position="28"/>
        <end position="246"/>
    </location>
</feature>
<evidence type="ECO:0000313" key="4">
    <source>
        <dbReference type="Proteomes" id="UP000001880"/>
    </source>
</evidence>
<organism evidence="3 4">
    <name type="scientific">Haliangium ochraceum (strain DSM 14365 / JCM 11303 / SMP-2)</name>
    <dbReference type="NCBI Taxonomy" id="502025"/>
    <lineage>
        <taxon>Bacteria</taxon>
        <taxon>Pseudomonadati</taxon>
        <taxon>Myxococcota</taxon>
        <taxon>Polyangia</taxon>
        <taxon>Haliangiales</taxon>
        <taxon>Kofleriaceae</taxon>
        <taxon>Haliangium</taxon>
    </lineage>
</organism>
<proteinExistence type="predicted"/>